<dbReference type="InterPro" id="IPR017972">
    <property type="entry name" value="Cyt_P450_CS"/>
</dbReference>
<dbReference type="PANTHER" id="PTHR24305:SF232">
    <property type="entry name" value="P450, PUTATIVE (EUROFUNG)-RELATED"/>
    <property type="match status" value="1"/>
</dbReference>
<gene>
    <name evidence="8" type="ORF">M430DRAFT_92974</name>
</gene>
<dbReference type="OrthoDB" id="3934656at2759"/>
<comment type="cofactor">
    <cofactor evidence="1 5">
        <name>heme</name>
        <dbReference type="ChEBI" id="CHEBI:30413"/>
    </cofactor>
</comment>
<dbReference type="InterPro" id="IPR002401">
    <property type="entry name" value="Cyt_P450_E_grp-I"/>
</dbReference>
<dbReference type="STRING" id="857342.A0A2T3BGI0"/>
<keyword evidence="6" id="KW-0560">Oxidoreductase</keyword>
<evidence type="ECO:0000313" key="9">
    <source>
        <dbReference type="Proteomes" id="UP000241818"/>
    </source>
</evidence>
<evidence type="ECO:0000256" key="5">
    <source>
        <dbReference type="PIRSR" id="PIRSR602401-1"/>
    </source>
</evidence>
<dbReference type="GeneID" id="36577834"/>
<protein>
    <submittedName>
        <fullName evidence="8">Uncharacterized protein</fullName>
    </submittedName>
</protein>
<evidence type="ECO:0000256" key="1">
    <source>
        <dbReference type="ARBA" id="ARBA00001971"/>
    </source>
</evidence>
<dbReference type="PRINTS" id="PR00463">
    <property type="entry name" value="EP450I"/>
</dbReference>
<comment type="similarity">
    <text evidence="2 6">Belongs to the cytochrome P450 family.</text>
</comment>
<feature type="binding site" description="axial binding residue" evidence="5">
    <location>
        <position position="447"/>
    </location>
    <ligand>
        <name>heme</name>
        <dbReference type="ChEBI" id="CHEBI:30413"/>
    </ligand>
    <ligandPart>
        <name>Fe</name>
        <dbReference type="ChEBI" id="CHEBI:18248"/>
    </ligandPart>
</feature>
<evidence type="ECO:0000313" key="8">
    <source>
        <dbReference type="EMBL" id="PSS28479.1"/>
    </source>
</evidence>
<dbReference type="InterPro" id="IPR001128">
    <property type="entry name" value="Cyt_P450"/>
</dbReference>
<feature type="transmembrane region" description="Helical" evidence="7">
    <location>
        <begin position="6"/>
        <end position="27"/>
    </location>
</feature>
<organism evidence="8 9">
    <name type="scientific">Amorphotheca resinae ATCC 22711</name>
    <dbReference type="NCBI Taxonomy" id="857342"/>
    <lineage>
        <taxon>Eukaryota</taxon>
        <taxon>Fungi</taxon>
        <taxon>Dikarya</taxon>
        <taxon>Ascomycota</taxon>
        <taxon>Pezizomycotina</taxon>
        <taxon>Leotiomycetes</taxon>
        <taxon>Helotiales</taxon>
        <taxon>Amorphothecaceae</taxon>
        <taxon>Amorphotheca</taxon>
    </lineage>
</organism>
<dbReference type="EMBL" id="KZ679006">
    <property type="protein sequence ID" value="PSS28479.1"/>
    <property type="molecule type" value="Genomic_DNA"/>
</dbReference>
<reference evidence="8 9" key="1">
    <citation type="journal article" date="2018" name="New Phytol.">
        <title>Comparative genomics and transcriptomics depict ericoid mycorrhizal fungi as versatile saprotrophs and plant mutualists.</title>
        <authorList>
            <person name="Martino E."/>
            <person name="Morin E."/>
            <person name="Grelet G.A."/>
            <person name="Kuo A."/>
            <person name="Kohler A."/>
            <person name="Daghino S."/>
            <person name="Barry K.W."/>
            <person name="Cichocki N."/>
            <person name="Clum A."/>
            <person name="Dockter R.B."/>
            <person name="Hainaut M."/>
            <person name="Kuo R.C."/>
            <person name="LaButti K."/>
            <person name="Lindahl B.D."/>
            <person name="Lindquist E.A."/>
            <person name="Lipzen A."/>
            <person name="Khouja H.R."/>
            <person name="Magnuson J."/>
            <person name="Murat C."/>
            <person name="Ohm R.A."/>
            <person name="Singer S.W."/>
            <person name="Spatafora J.W."/>
            <person name="Wang M."/>
            <person name="Veneault-Fourrey C."/>
            <person name="Henrissat B."/>
            <person name="Grigoriev I.V."/>
            <person name="Martin F.M."/>
            <person name="Perotto S."/>
        </authorList>
    </citation>
    <scope>NUCLEOTIDE SEQUENCE [LARGE SCALE GENOMIC DNA]</scope>
    <source>
        <strain evidence="8 9">ATCC 22711</strain>
    </source>
</reference>
<dbReference type="RefSeq" id="XP_024726004.1">
    <property type="nucleotide sequence ID" value="XM_024869753.1"/>
</dbReference>
<keyword evidence="6" id="KW-0503">Monooxygenase</keyword>
<keyword evidence="7" id="KW-0812">Transmembrane</keyword>
<keyword evidence="3 5" id="KW-0479">Metal-binding</keyword>
<keyword evidence="4 5" id="KW-0408">Iron</keyword>
<dbReference type="FunFam" id="1.10.630.10:FF:000050">
    <property type="entry name" value="Cytochrome P450 monooxygenase"/>
    <property type="match status" value="1"/>
</dbReference>
<dbReference type="PROSITE" id="PS00086">
    <property type="entry name" value="CYTOCHROME_P450"/>
    <property type="match status" value="1"/>
</dbReference>
<dbReference type="GO" id="GO:0004497">
    <property type="term" value="F:monooxygenase activity"/>
    <property type="evidence" value="ECO:0007669"/>
    <property type="project" value="UniProtKB-KW"/>
</dbReference>
<keyword evidence="7" id="KW-1133">Transmembrane helix</keyword>
<dbReference type="PANTHER" id="PTHR24305">
    <property type="entry name" value="CYTOCHROME P450"/>
    <property type="match status" value="1"/>
</dbReference>
<name>A0A2T3BGI0_AMORE</name>
<dbReference type="Gene3D" id="1.10.630.10">
    <property type="entry name" value="Cytochrome P450"/>
    <property type="match status" value="1"/>
</dbReference>
<dbReference type="InterPro" id="IPR036396">
    <property type="entry name" value="Cyt_P450_sf"/>
</dbReference>
<dbReference type="GO" id="GO:0005506">
    <property type="term" value="F:iron ion binding"/>
    <property type="evidence" value="ECO:0007669"/>
    <property type="project" value="InterPro"/>
</dbReference>
<evidence type="ECO:0000256" key="3">
    <source>
        <dbReference type="ARBA" id="ARBA00022723"/>
    </source>
</evidence>
<dbReference type="GO" id="GO:0020037">
    <property type="term" value="F:heme binding"/>
    <property type="evidence" value="ECO:0007669"/>
    <property type="project" value="InterPro"/>
</dbReference>
<evidence type="ECO:0000256" key="2">
    <source>
        <dbReference type="ARBA" id="ARBA00010617"/>
    </source>
</evidence>
<dbReference type="InterPro" id="IPR050121">
    <property type="entry name" value="Cytochrome_P450_monoxygenase"/>
</dbReference>
<keyword evidence="9" id="KW-1185">Reference proteome</keyword>
<dbReference type="InParanoid" id="A0A2T3BGI0"/>
<proteinExistence type="inferred from homology"/>
<evidence type="ECO:0000256" key="6">
    <source>
        <dbReference type="RuleBase" id="RU000461"/>
    </source>
</evidence>
<dbReference type="PRINTS" id="PR00385">
    <property type="entry name" value="P450"/>
</dbReference>
<dbReference type="GO" id="GO:0016705">
    <property type="term" value="F:oxidoreductase activity, acting on paired donors, with incorporation or reduction of molecular oxygen"/>
    <property type="evidence" value="ECO:0007669"/>
    <property type="project" value="InterPro"/>
</dbReference>
<sequence length="504" mass="57809">MHTICFLQPVTLITILLVLFVSHSLYVRFRPGLRQLPGPRLAAYSRLWNLLTASRGDAHETFQKLHQKYGKVVRTGPNHVAIADPTMIPVIYGTNNKFLKTDFYQPFSTPYRGETMHSMFSTPDPVQHKALKQAVSNKYSLSALREFEPKVNECTNIFVSNMREYASCNQIVDFNAWLQWYAFDVIGAISFNRRFGFMDERRDVRDIIAGIEAGLWYGCIIGQVPEFHPWLLGNNLARVCTKTKISPQMVEDAIERYDSEGGGGDRNDFLAWFRKEGEKSPDRMPHRDLMNHLMNNLQDRLAGSDTTAISLRAIFYYLIKNPRCYQKLLEELDAAEHEGRASANVTVTESFQMPYLQACMKEAMRLHPGVGFPLERYVPKGGLVVGDVLLPEGTIVGMNAWVIHHDKTIYGEDADMFRPERWMDAESEKLRIMEKCFLSFGAGTRTCIGKNISIMEMGMLVPQVLRNFEIEWAGQKKEWSIKSYWFAKQSGLHVRLRPRQKGRA</sequence>
<evidence type="ECO:0000256" key="4">
    <source>
        <dbReference type="ARBA" id="ARBA00023004"/>
    </source>
</evidence>
<dbReference type="AlphaFoldDB" id="A0A2T3BGI0"/>
<dbReference type="CDD" id="cd11060">
    <property type="entry name" value="CYP57A1-like"/>
    <property type="match status" value="1"/>
</dbReference>
<keyword evidence="5 6" id="KW-0349">Heme</keyword>
<keyword evidence="7" id="KW-0472">Membrane</keyword>
<evidence type="ECO:0000256" key="7">
    <source>
        <dbReference type="SAM" id="Phobius"/>
    </source>
</evidence>
<dbReference type="Proteomes" id="UP000241818">
    <property type="component" value="Unassembled WGS sequence"/>
</dbReference>
<dbReference type="Pfam" id="PF00067">
    <property type="entry name" value="p450"/>
    <property type="match status" value="1"/>
</dbReference>
<dbReference type="SUPFAM" id="SSF48264">
    <property type="entry name" value="Cytochrome P450"/>
    <property type="match status" value="1"/>
</dbReference>
<accession>A0A2T3BGI0</accession>